<reference evidence="2 3" key="1">
    <citation type="submission" date="2019-07" db="EMBL/GenBank/DDBJ databases">
        <authorList>
            <person name="Friedrich A."/>
            <person name="Schacherer J."/>
        </authorList>
    </citation>
    <scope>NUCLEOTIDE SEQUENCE [LARGE SCALE GENOMIC DNA]</scope>
</reference>
<protein>
    <submittedName>
        <fullName evidence="2">DEBR0S5_10418g1_1</fullName>
    </submittedName>
</protein>
<organism evidence="2 3">
    <name type="scientific">Dekkera bruxellensis</name>
    <name type="common">Brettanomyces custersii</name>
    <dbReference type="NCBI Taxonomy" id="5007"/>
    <lineage>
        <taxon>Eukaryota</taxon>
        <taxon>Fungi</taxon>
        <taxon>Dikarya</taxon>
        <taxon>Ascomycota</taxon>
        <taxon>Saccharomycotina</taxon>
        <taxon>Pichiomycetes</taxon>
        <taxon>Pichiales</taxon>
        <taxon>Pichiaceae</taxon>
        <taxon>Brettanomyces</taxon>
    </lineage>
</organism>
<dbReference type="GO" id="GO:0007034">
    <property type="term" value="P:vacuolar transport"/>
    <property type="evidence" value="ECO:0007669"/>
    <property type="project" value="TreeGrafter"/>
</dbReference>
<dbReference type="PANTHER" id="PTHR28218">
    <property type="entry name" value="VPS4-ASSOCIATED PROTEIN 1"/>
    <property type="match status" value="1"/>
</dbReference>
<dbReference type="InterPro" id="IPR013640">
    <property type="entry name" value="Vfa1"/>
</dbReference>
<dbReference type="GO" id="GO:0005768">
    <property type="term" value="C:endosome"/>
    <property type="evidence" value="ECO:0007669"/>
    <property type="project" value="TreeGrafter"/>
</dbReference>
<evidence type="ECO:0000313" key="3">
    <source>
        <dbReference type="Proteomes" id="UP000478008"/>
    </source>
</evidence>
<name>A0A3F2Y898_DEKBR</name>
<dbReference type="EMBL" id="CABFWN010000005">
    <property type="protein sequence ID" value="VUG19726.1"/>
    <property type="molecule type" value="Genomic_DNA"/>
</dbReference>
<dbReference type="AlphaFoldDB" id="A0A3F2Y898"/>
<proteinExistence type="predicted"/>
<evidence type="ECO:0000313" key="2">
    <source>
        <dbReference type="EMBL" id="VUG19726.1"/>
    </source>
</evidence>
<feature type="region of interest" description="Disordered" evidence="1">
    <location>
        <begin position="115"/>
        <end position="159"/>
    </location>
</feature>
<evidence type="ECO:0000256" key="1">
    <source>
        <dbReference type="SAM" id="MobiDB-lite"/>
    </source>
</evidence>
<gene>
    <name evidence="2" type="ORF">DEBR0S5_10418G</name>
</gene>
<dbReference type="Proteomes" id="UP000478008">
    <property type="component" value="Unassembled WGS sequence"/>
</dbReference>
<accession>A0A3F2Y898</accession>
<feature type="compositionally biased region" description="Polar residues" evidence="1">
    <location>
        <begin position="224"/>
        <end position="234"/>
    </location>
</feature>
<keyword evidence="3" id="KW-1185">Reference proteome</keyword>
<feature type="compositionally biased region" description="Basic and acidic residues" evidence="1">
    <location>
        <begin position="126"/>
        <end position="145"/>
    </location>
</feature>
<feature type="region of interest" description="Disordered" evidence="1">
    <location>
        <begin position="204"/>
        <end position="234"/>
    </location>
</feature>
<sequence length="234" mass="26934">MSQKPPFRNSYRERKVATSDAKSCLICFKPSTSVLITDNSKDWFYVCPSHLSDANFCSTVYEDEAGVSKSSEHSALVRKESILIRKSKQLELEIESSASSFNKVKGYFKWGKKKEEDTKDDNEEGKDDKKGNDDAKEDDTTKTEESVNAEVQLKELKGEKLPDTKKELNTFEKLYKRYRLDQVFYRNRLLSDYKKQKRAQIRKSLENGTLFPSLDNLPDLPKQENANSKSDATK</sequence>
<dbReference type="Pfam" id="PF08432">
    <property type="entry name" value="Vfa1"/>
    <property type="match status" value="1"/>
</dbReference>
<dbReference type="PANTHER" id="PTHR28218:SF1">
    <property type="entry name" value="VPS4-ASSOCIATED PROTEIN 1"/>
    <property type="match status" value="1"/>
</dbReference>